<evidence type="ECO:0000259" key="10">
    <source>
        <dbReference type="Pfam" id="PF00127"/>
    </source>
</evidence>
<reference evidence="11 12" key="1">
    <citation type="submission" date="2020-02" db="EMBL/GenBank/DDBJ databases">
        <title>Whole genome sequence of Halogeometricum borinquense strain wsp4.</title>
        <authorList>
            <person name="Verma D.K."/>
            <person name="Gopal K."/>
            <person name="Prasad E.S."/>
        </authorList>
    </citation>
    <scope>NUCLEOTIDE SEQUENCE [LARGE SCALE GENOMIC DNA]</scope>
    <source>
        <strain evidence="12">wsp4</strain>
    </source>
</reference>
<gene>
    <name evidence="11" type="ORF">G3I44_11805</name>
</gene>
<dbReference type="PANTHER" id="PTHR34192">
    <property type="entry name" value="PLASTOCYANIN MAJOR ISOFORM, CHLOROPLASTIC-RELATED"/>
    <property type="match status" value="1"/>
</dbReference>
<feature type="binding site" evidence="9">
    <location>
        <position position="279"/>
    </location>
    <ligand>
        <name>Cu cation</name>
        <dbReference type="ChEBI" id="CHEBI:23378"/>
    </ligand>
</feature>
<dbReference type="GeneID" id="44080096"/>
<dbReference type="SUPFAM" id="SSF49503">
    <property type="entry name" value="Cupredoxins"/>
    <property type="match status" value="2"/>
</dbReference>
<dbReference type="GO" id="GO:0005507">
    <property type="term" value="F:copper ion binding"/>
    <property type="evidence" value="ECO:0007669"/>
    <property type="project" value="InterPro"/>
</dbReference>
<evidence type="ECO:0000313" key="12">
    <source>
        <dbReference type="Proteomes" id="UP000465846"/>
    </source>
</evidence>
<dbReference type="GO" id="GO:0042597">
    <property type="term" value="C:periplasmic space"/>
    <property type="evidence" value="ECO:0007669"/>
    <property type="project" value="UniProtKB-SubCell"/>
</dbReference>
<dbReference type="PRINTS" id="PR00155">
    <property type="entry name" value="AMICYANIN"/>
</dbReference>
<evidence type="ECO:0000256" key="6">
    <source>
        <dbReference type="ARBA" id="ARBA00022982"/>
    </source>
</evidence>
<protein>
    <submittedName>
        <fullName evidence="11">Halocyanin domain-containing protein</fullName>
    </submittedName>
</protein>
<keyword evidence="4 9" id="KW-0479">Metal-binding</keyword>
<keyword evidence="3" id="KW-0813">Transport</keyword>
<comment type="cofactor">
    <cofactor evidence="9">
        <name>Cu cation</name>
        <dbReference type="ChEBI" id="CHEBI:23378"/>
    </cofactor>
    <text evidence="9">Binds 1 copper ion per subunit.</text>
</comment>
<dbReference type="InterPro" id="IPR008972">
    <property type="entry name" value="Cupredoxin"/>
</dbReference>
<dbReference type="Pfam" id="PF00127">
    <property type="entry name" value="Copper-bind"/>
    <property type="match status" value="2"/>
</dbReference>
<evidence type="ECO:0000256" key="8">
    <source>
        <dbReference type="ARBA" id="ARBA00023136"/>
    </source>
</evidence>
<keyword evidence="6" id="KW-0249">Electron transport</keyword>
<keyword evidence="5" id="KW-0574">Periplasm</keyword>
<proteinExistence type="predicted"/>
<evidence type="ECO:0000256" key="2">
    <source>
        <dbReference type="ARBA" id="ARBA00004418"/>
    </source>
</evidence>
<sequence>MTTNRFSRRAVVRTAVGVGATAALGVGSSTVSAQSPTLSSWFSNTSNYDGVVDRTGQSEVTITVGASGNGGNFGFGPAAVRVDPGTTVVWEWNGKGSSHNVVAEDGSFKSEMVGTSGHTFSHTFEEAGVWKYACTPHKPMGMKGAVVVGDAAVGGESSATQSTAEKSGGEKPAALKSWFSNTSNYDGVVDRTGNDEVTVEVGAQGNGASFAFGPAAIRVDPGTTVVWEWNGKGGAHNVVAEDGSFKSEMVGTSGHSFSHTFEETGTYKYACTPHKSMGMKGAVLVGDAGGGAGGSDGSSNSGAFGGVSDSALLFGGSLLGAFLSPIAVAVMLALGDDDRPPERDEQTHGHPSD</sequence>
<dbReference type="RefSeq" id="WP_163486748.1">
    <property type="nucleotide sequence ID" value="NZ_CP048739.1"/>
</dbReference>
<dbReference type="NCBIfam" id="TIGR03102">
    <property type="entry name" value="halo_cynanin"/>
    <property type="match status" value="2"/>
</dbReference>
<dbReference type="PROSITE" id="PS00196">
    <property type="entry name" value="COPPER_BLUE"/>
    <property type="match status" value="1"/>
</dbReference>
<dbReference type="InterPro" id="IPR002386">
    <property type="entry name" value="Amicyanin/Pseudoazurin"/>
</dbReference>
<evidence type="ECO:0000256" key="3">
    <source>
        <dbReference type="ARBA" id="ARBA00022448"/>
    </source>
</evidence>
<dbReference type="Proteomes" id="UP000465846">
    <property type="component" value="Chromosome"/>
</dbReference>
<evidence type="ECO:0000256" key="9">
    <source>
        <dbReference type="PIRSR" id="PIRSR602386-1"/>
    </source>
</evidence>
<feature type="binding site" evidence="9">
    <location>
        <position position="271"/>
    </location>
    <ligand>
        <name>Cu cation</name>
        <dbReference type="ChEBI" id="CHEBI:23378"/>
    </ligand>
</feature>
<keyword evidence="7 9" id="KW-0186">Copper</keyword>
<name>A0A6C0UHC6_9EURY</name>
<dbReference type="InterPro" id="IPR006311">
    <property type="entry name" value="TAT_signal"/>
</dbReference>
<dbReference type="Gene3D" id="2.60.40.420">
    <property type="entry name" value="Cupredoxins - blue copper proteins"/>
    <property type="match status" value="2"/>
</dbReference>
<dbReference type="EMBL" id="CP048739">
    <property type="protein sequence ID" value="QIB74906.1"/>
    <property type="molecule type" value="Genomic_DNA"/>
</dbReference>
<evidence type="ECO:0000313" key="11">
    <source>
        <dbReference type="EMBL" id="QIB74906.1"/>
    </source>
</evidence>
<evidence type="ECO:0000256" key="1">
    <source>
        <dbReference type="ARBA" id="ARBA00004370"/>
    </source>
</evidence>
<evidence type="ECO:0000256" key="7">
    <source>
        <dbReference type="ARBA" id="ARBA00023008"/>
    </source>
</evidence>
<evidence type="ECO:0000256" key="4">
    <source>
        <dbReference type="ARBA" id="ARBA00022723"/>
    </source>
</evidence>
<dbReference type="InterPro" id="IPR000923">
    <property type="entry name" value="BlueCu_1"/>
</dbReference>
<keyword evidence="8" id="KW-0472">Membrane</keyword>
<accession>A0A6C0UHC6</accession>
<feature type="binding site" evidence="9">
    <location>
        <position position="274"/>
    </location>
    <ligand>
        <name>Cu cation</name>
        <dbReference type="ChEBI" id="CHEBI:23378"/>
    </ligand>
</feature>
<feature type="domain" description="Blue (type 1) copper" evidence="10">
    <location>
        <begin position="66"/>
        <end position="148"/>
    </location>
</feature>
<dbReference type="CDD" id="cd04220">
    <property type="entry name" value="Halocyanin"/>
    <property type="match status" value="2"/>
</dbReference>
<dbReference type="PANTHER" id="PTHR34192:SF10">
    <property type="entry name" value="PLASTOCYANIN MAJOR ISOFORM, CHLOROPLASTIC-RELATED"/>
    <property type="match status" value="1"/>
</dbReference>
<feature type="domain" description="Blue (type 1) copper" evidence="10">
    <location>
        <begin position="201"/>
        <end position="285"/>
    </location>
</feature>
<feature type="binding site" evidence="9">
    <location>
        <position position="236"/>
    </location>
    <ligand>
        <name>Cu cation</name>
        <dbReference type="ChEBI" id="CHEBI:23378"/>
    </ligand>
</feature>
<dbReference type="InterPro" id="IPR028871">
    <property type="entry name" value="BlueCu_1_BS"/>
</dbReference>
<dbReference type="PROSITE" id="PS51318">
    <property type="entry name" value="TAT"/>
    <property type="match status" value="1"/>
</dbReference>
<comment type="subcellular location">
    <subcellularLocation>
        <location evidence="1">Membrane</location>
    </subcellularLocation>
    <subcellularLocation>
        <location evidence="2">Periplasm</location>
    </subcellularLocation>
</comment>
<dbReference type="InterPro" id="IPR017533">
    <property type="entry name" value="Halocyanin"/>
</dbReference>
<evidence type="ECO:0000256" key="5">
    <source>
        <dbReference type="ARBA" id="ARBA00022764"/>
    </source>
</evidence>
<dbReference type="GO" id="GO:0016020">
    <property type="term" value="C:membrane"/>
    <property type="evidence" value="ECO:0007669"/>
    <property type="project" value="UniProtKB-SubCell"/>
</dbReference>
<organism evidence="11 12">
    <name type="scientific">Halogeometricum borinquense</name>
    <dbReference type="NCBI Taxonomy" id="60847"/>
    <lineage>
        <taxon>Archaea</taxon>
        <taxon>Methanobacteriati</taxon>
        <taxon>Methanobacteriota</taxon>
        <taxon>Stenosarchaea group</taxon>
        <taxon>Halobacteria</taxon>
        <taxon>Halobacteriales</taxon>
        <taxon>Haloferacaceae</taxon>
        <taxon>Halogeometricum</taxon>
    </lineage>
</organism>
<dbReference type="GO" id="GO:0009055">
    <property type="term" value="F:electron transfer activity"/>
    <property type="evidence" value="ECO:0007669"/>
    <property type="project" value="InterPro"/>
</dbReference>
<dbReference type="AlphaFoldDB" id="A0A6C0UHC6"/>